<evidence type="ECO:0000313" key="3">
    <source>
        <dbReference type="Proteomes" id="UP000237889"/>
    </source>
</evidence>
<dbReference type="Proteomes" id="UP000237889">
    <property type="component" value="Chromosome"/>
</dbReference>
<reference evidence="2 3" key="1">
    <citation type="submission" date="2018-03" db="EMBL/GenBank/DDBJ databases">
        <title>Genome sequencing of Phreatobacter sp.</title>
        <authorList>
            <person name="Kim S.-J."/>
            <person name="Heo J."/>
            <person name="Kwon S.-W."/>
        </authorList>
    </citation>
    <scope>NUCLEOTIDE SEQUENCE [LARGE SCALE GENOMIC DNA]</scope>
    <source>
        <strain evidence="2 3">S-12</strain>
    </source>
</reference>
<keyword evidence="1" id="KW-0812">Transmembrane</keyword>
<dbReference type="OrthoDB" id="9813819at2"/>
<gene>
    <name evidence="2" type="ORF">C6569_06985</name>
</gene>
<keyword evidence="1" id="KW-0472">Membrane</keyword>
<protein>
    <submittedName>
        <fullName evidence="2">Uncharacterized protein</fullName>
    </submittedName>
</protein>
<keyword evidence="1" id="KW-1133">Transmembrane helix</keyword>
<name>A0A2S0N9K3_9HYPH</name>
<organism evidence="2 3">
    <name type="scientific">Phreatobacter cathodiphilus</name>
    <dbReference type="NCBI Taxonomy" id="1868589"/>
    <lineage>
        <taxon>Bacteria</taxon>
        <taxon>Pseudomonadati</taxon>
        <taxon>Pseudomonadota</taxon>
        <taxon>Alphaproteobacteria</taxon>
        <taxon>Hyphomicrobiales</taxon>
        <taxon>Phreatobacteraceae</taxon>
        <taxon>Phreatobacter</taxon>
    </lineage>
</organism>
<feature type="transmembrane region" description="Helical" evidence="1">
    <location>
        <begin position="21"/>
        <end position="46"/>
    </location>
</feature>
<accession>A0A2S0N9K3</accession>
<evidence type="ECO:0000313" key="2">
    <source>
        <dbReference type="EMBL" id="AVO44825.1"/>
    </source>
</evidence>
<evidence type="ECO:0000256" key="1">
    <source>
        <dbReference type="SAM" id="Phobius"/>
    </source>
</evidence>
<sequence length="104" mass="10778">MLRSPQSFRIGAPRAGFGRGYPRVPTIVSAGIVAALLIALLVAGVSLTTELIDTAAFEDGAEAETLVLSGAVAVLTIGLAGLLLTMLRRYISVSQDRKDPPVTA</sequence>
<feature type="transmembrane region" description="Helical" evidence="1">
    <location>
        <begin position="66"/>
        <end position="87"/>
    </location>
</feature>
<dbReference type="AlphaFoldDB" id="A0A2S0N9K3"/>
<dbReference type="RefSeq" id="WP_106748166.1">
    <property type="nucleotide sequence ID" value="NZ_CP027668.1"/>
</dbReference>
<proteinExistence type="predicted"/>
<keyword evidence="3" id="KW-1185">Reference proteome</keyword>
<dbReference type="EMBL" id="CP027668">
    <property type="protein sequence ID" value="AVO44825.1"/>
    <property type="molecule type" value="Genomic_DNA"/>
</dbReference>
<dbReference type="KEGG" id="phr:C6569_06985"/>